<keyword evidence="3" id="KW-1185">Reference proteome</keyword>
<accession>A0ABV1KJF6</accession>
<feature type="transmembrane region" description="Helical" evidence="1">
    <location>
        <begin position="35"/>
        <end position="55"/>
    </location>
</feature>
<proteinExistence type="predicted"/>
<gene>
    <name evidence="2" type="ORF">WIS52_29345</name>
</gene>
<name>A0ABV1KJF6_9PSEU</name>
<dbReference type="InterPro" id="IPR021401">
    <property type="entry name" value="DUF3040"/>
</dbReference>
<keyword evidence="1" id="KW-0812">Transmembrane</keyword>
<evidence type="ECO:0000313" key="2">
    <source>
        <dbReference type="EMBL" id="MEQ3554594.1"/>
    </source>
</evidence>
<dbReference type="EMBL" id="JBEDNQ010000015">
    <property type="protein sequence ID" value="MEQ3554594.1"/>
    <property type="molecule type" value="Genomic_DNA"/>
</dbReference>
<dbReference type="Proteomes" id="UP001494902">
    <property type="component" value="Unassembled WGS sequence"/>
</dbReference>
<keyword evidence="1" id="KW-1133">Transmembrane helix</keyword>
<protein>
    <submittedName>
        <fullName evidence="2">DUF3040 domain-containing protein</fullName>
    </submittedName>
</protein>
<comment type="caution">
    <text evidence="2">The sequence shown here is derived from an EMBL/GenBank/DDBJ whole genome shotgun (WGS) entry which is preliminary data.</text>
</comment>
<organism evidence="2 3">
    <name type="scientific">Pseudonocardia nematodicida</name>
    <dbReference type="NCBI Taxonomy" id="1206997"/>
    <lineage>
        <taxon>Bacteria</taxon>
        <taxon>Bacillati</taxon>
        <taxon>Actinomycetota</taxon>
        <taxon>Actinomycetes</taxon>
        <taxon>Pseudonocardiales</taxon>
        <taxon>Pseudonocardiaceae</taxon>
        <taxon>Pseudonocardia</taxon>
    </lineage>
</organism>
<dbReference type="Pfam" id="PF11239">
    <property type="entry name" value="DUF3040"/>
    <property type="match status" value="1"/>
</dbReference>
<evidence type="ECO:0000313" key="3">
    <source>
        <dbReference type="Proteomes" id="UP001494902"/>
    </source>
</evidence>
<keyword evidence="1" id="KW-0472">Membrane</keyword>
<dbReference type="RefSeq" id="WP_349301664.1">
    <property type="nucleotide sequence ID" value="NZ_JBEDNQ010000015.1"/>
</dbReference>
<reference evidence="2 3" key="1">
    <citation type="submission" date="2024-03" db="EMBL/GenBank/DDBJ databases">
        <title>Draft genome sequence of Pseudonocardia nematodicida JCM 31783.</title>
        <authorList>
            <person name="Butdee W."/>
            <person name="Duangmal K."/>
        </authorList>
    </citation>
    <scope>NUCLEOTIDE SEQUENCE [LARGE SCALE GENOMIC DNA]</scope>
    <source>
        <strain evidence="2 3">JCM 31783</strain>
    </source>
</reference>
<evidence type="ECO:0000256" key="1">
    <source>
        <dbReference type="SAM" id="Phobius"/>
    </source>
</evidence>
<sequence>MRSREHRQFDTICRHLAADDPELARLLSLPRSRRAAVATAFGRLMLWAGVALLVLGVLLNAPLVFATGLLLAGTFWLPQQLARTENPSDAGGS</sequence>